<organism evidence="1 2">
    <name type="scientific">Prosthecobacter debontii</name>
    <dbReference type="NCBI Taxonomy" id="48467"/>
    <lineage>
        <taxon>Bacteria</taxon>
        <taxon>Pseudomonadati</taxon>
        <taxon>Verrucomicrobiota</taxon>
        <taxon>Verrucomicrobiia</taxon>
        <taxon>Verrucomicrobiales</taxon>
        <taxon>Verrucomicrobiaceae</taxon>
        <taxon>Prosthecobacter</taxon>
    </lineage>
</organism>
<dbReference type="STRING" id="48467.SAMN02745166_03306"/>
<name>A0A1T4YH28_9BACT</name>
<dbReference type="Proteomes" id="UP000190774">
    <property type="component" value="Unassembled WGS sequence"/>
</dbReference>
<dbReference type="EMBL" id="FUYE01000011">
    <property type="protein sequence ID" value="SKB01094.1"/>
    <property type="molecule type" value="Genomic_DNA"/>
</dbReference>
<evidence type="ECO:0000313" key="2">
    <source>
        <dbReference type="Proteomes" id="UP000190774"/>
    </source>
</evidence>
<protein>
    <submittedName>
        <fullName evidence="1">Uncharacterized protein</fullName>
    </submittedName>
</protein>
<reference evidence="2" key="1">
    <citation type="submission" date="2017-02" db="EMBL/GenBank/DDBJ databases">
        <authorList>
            <person name="Varghese N."/>
            <person name="Submissions S."/>
        </authorList>
    </citation>
    <scope>NUCLEOTIDE SEQUENCE [LARGE SCALE GENOMIC DNA]</scope>
    <source>
        <strain evidence="2">ATCC 700200</strain>
    </source>
</reference>
<evidence type="ECO:0000313" key="1">
    <source>
        <dbReference type="EMBL" id="SKB01094.1"/>
    </source>
</evidence>
<sequence>MFTRKGWKLHLKMPPEGAENTFRMNTLFLGLPKMGIFGYPSPPRFKESMLAAPPRRSMVFLLMLASAAASAMAQSMSTVSTSSSAAAAPQGITVPRVNSPTMPRLGYSKYPWKTDIMATVFWVGETPTENNPTPNNKSSWDPEWEKNFGGFDDPDPLKRNNANYCPQGFTPQLNPFYIALPYNDCLDYSTHKPEASKIIPWFKQRFTRAGKTVLRGTWVAIRFGNRVCYAQWEDCGPFVTDDHEYVFGNARPKNTSNRGAGIDVSPAVRDYLGMGSSGKCDWRFVDVNEIPPGPWRSLGNNNHFVRAQIQQQSQQRSDVASRLEELKKARDAYFKQNGNSDLRVR</sequence>
<gene>
    <name evidence="1" type="ORF">SAMN02745166_03306</name>
</gene>
<keyword evidence="2" id="KW-1185">Reference proteome</keyword>
<dbReference type="AlphaFoldDB" id="A0A1T4YH28"/>
<accession>A0A1T4YH28</accession>
<proteinExistence type="predicted"/>